<dbReference type="AlphaFoldDB" id="A0A835G2L2"/>
<gene>
    <name evidence="3" type="ORF">HW555_012881</name>
</gene>
<evidence type="ECO:0000313" key="4">
    <source>
        <dbReference type="Proteomes" id="UP000648187"/>
    </source>
</evidence>
<organism evidence="3 4">
    <name type="scientific">Spodoptera exigua</name>
    <name type="common">Beet armyworm</name>
    <name type="synonym">Noctua fulgens</name>
    <dbReference type="NCBI Taxonomy" id="7107"/>
    <lineage>
        <taxon>Eukaryota</taxon>
        <taxon>Metazoa</taxon>
        <taxon>Ecdysozoa</taxon>
        <taxon>Arthropoda</taxon>
        <taxon>Hexapoda</taxon>
        <taxon>Insecta</taxon>
        <taxon>Pterygota</taxon>
        <taxon>Neoptera</taxon>
        <taxon>Endopterygota</taxon>
        <taxon>Lepidoptera</taxon>
        <taxon>Glossata</taxon>
        <taxon>Ditrysia</taxon>
        <taxon>Noctuoidea</taxon>
        <taxon>Noctuidae</taxon>
        <taxon>Amphipyrinae</taxon>
        <taxon>Spodoptera</taxon>
    </lineage>
</organism>
<accession>A0A835G2L2</accession>
<evidence type="ECO:0000259" key="2">
    <source>
        <dbReference type="Pfam" id="PF02944"/>
    </source>
</evidence>
<dbReference type="Pfam" id="PF02944">
    <property type="entry name" value="BESS"/>
    <property type="match status" value="1"/>
</dbReference>
<feature type="non-terminal residue" evidence="3">
    <location>
        <position position="1"/>
    </location>
</feature>
<protein>
    <recommendedName>
        <fullName evidence="2">BESS domain-containing protein</fullName>
    </recommendedName>
</protein>
<feature type="region of interest" description="Disordered" evidence="1">
    <location>
        <begin position="72"/>
        <end position="119"/>
    </location>
</feature>
<evidence type="ECO:0000313" key="3">
    <source>
        <dbReference type="EMBL" id="KAF9406903.1"/>
    </source>
</evidence>
<proteinExistence type="predicted"/>
<feature type="compositionally biased region" description="Polar residues" evidence="1">
    <location>
        <begin position="75"/>
        <end position="105"/>
    </location>
</feature>
<name>A0A835G2L2_SPOEX</name>
<dbReference type="Proteomes" id="UP000648187">
    <property type="component" value="Unassembled WGS sequence"/>
</dbReference>
<dbReference type="InterPro" id="IPR004210">
    <property type="entry name" value="BESS_motif"/>
</dbReference>
<evidence type="ECO:0000256" key="1">
    <source>
        <dbReference type="SAM" id="MobiDB-lite"/>
    </source>
</evidence>
<feature type="domain" description="BESS" evidence="2">
    <location>
        <begin position="139"/>
        <end position="168"/>
    </location>
</feature>
<sequence>YEALFPEFNSEGDDKIRRSVTKNVQQRWKTARDAYMCCKNFLKNTQEVKKKVYIYFEDMKFLDKKHQAEVEDSIESNQATPSAINQDIPSTSNQHVPSTSSQDIPRSTGLERKRKQTDTDEFDKEMLKMFKDNAKLFKNDDMNFFMSLLPITEKFTTHQKLIFRTEMLKKAMEISNIHNPYEITSRPNSSDSYHSQQSESILRSQDPMNVHETFPDMSNTVSQECVMY</sequence>
<dbReference type="GO" id="GO:0003677">
    <property type="term" value="F:DNA binding"/>
    <property type="evidence" value="ECO:0007669"/>
    <property type="project" value="InterPro"/>
</dbReference>
<dbReference type="EMBL" id="JACKWZ010000531">
    <property type="protein sequence ID" value="KAF9406903.1"/>
    <property type="molecule type" value="Genomic_DNA"/>
</dbReference>
<reference evidence="3" key="1">
    <citation type="submission" date="2020-08" db="EMBL/GenBank/DDBJ databases">
        <title>Spodoptera exigua strain:BAW_Kor-Di-RS1 Genome sequencing and assembly.</title>
        <authorList>
            <person name="Kim J."/>
            <person name="Nam H.Y."/>
            <person name="Kwon M."/>
            <person name="Choi J.H."/>
            <person name="Cho S.R."/>
            <person name="Kim G.-H."/>
        </authorList>
    </citation>
    <scope>NUCLEOTIDE SEQUENCE</scope>
    <source>
        <strain evidence="3">BAW_Kor-Di-RS1</strain>
        <tissue evidence="3">Whole-body</tissue>
    </source>
</reference>
<comment type="caution">
    <text evidence="3">The sequence shown here is derived from an EMBL/GenBank/DDBJ whole genome shotgun (WGS) entry which is preliminary data.</text>
</comment>
<keyword evidence="4" id="KW-1185">Reference proteome</keyword>
<feature type="non-terminal residue" evidence="3">
    <location>
        <position position="228"/>
    </location>
</feature>